<reference evidence="1 2" key="1">
    <citation type="submission" date="2008-10" db="EMBL/GenBank/DDBJ databases">
        <title>Draft genome sequence of Collinsella stercoris (DSM 13279).</title>
        <authorList>
            <person name="Sudarsanam P."/>
            <person name="Ley R."/>
            <person name="Guruge J."/>
            <person name="Turnbaugh P.J."/>
            <person name="Mahowald M."/>
            <person name="Liep D."/>
            <person name="Gordon J."/>
        </authorList>
    </citation>
    <scope>NUCLEOTIDE SEQUENCE [LARGE SCALE GENOMIC DNA]</scope>
    <source>
        <strain evidence="1 2">DSM 13279</strain>
    </source>
</reference>
<comment type="caution">
    <text evidence="1">The sequence shown here is derived from an EMBL/GenBank/DDBJ whole genome shotgun (WGS) entry which is preliminary data.</text>
</comment>
<dbReference type="HOGENOM" id="CLU_182098_0_0_11"/>
<dbReference type="RefSeq" id="WP_006720482.1">
    <property type="nucleotide sequence ID" value="NZ_CP085935.1"/>
</dbReference>
<proteinExistence type="predicted"/>
<keyword evidence="2" id="KW-1185">Reference proteome</keyword>
<organism evidence="1 2">
    <name type="scientific">Collinsella stercoris DSM 13279</name>
    <dbReference type="NCBI Taxonomy" id="445975"/>
    <lineage>
        <taxon>Bacteria</taxon>
        <taxon>Bacillati</taxon>
        <taxon>Actinomycetota</taxon>
        <taxon>Coriobacteriia</taxon>
        <taxon>Coriobacteriales</taxon>
        <taxon>Coriobacteriaceae</taxon>
        <taxon>Collinsella</taxon>
    </lineage>
</organism>
<dbReference type="eggNOG" id="COG3478">
    <property type="taxonomic scope" value="Bacteria"/>
</dbReference>
<evidence type="ECO:0000313" key="1">
    <source>
        <dbReference type="EMBL" id="EEA90976.1"/>
    </source>
</evidence>
<evidence type="ECO:0000313" key="2">
    <source>
        <dbReference type="Proteomes" id="UP000003560"/>
    </source>
</evidence>
<dbReference type="Proteomes" id="UP000003560">
    <property type="component" value="Unassembled WGS sequence"/>
</dbReference>
<gene>
    <name evidence="1" type="ORF">COLSTE_00820</name>
</gene>
<sequence>MGFFSEFSKAVNGDESGARYSVAGLEVKCPHCGGTRFLEGSALLDSRGMSFMGFDWASKGAMTLTCAHCGHVDWFADGDAIEKLS</sequence>
<dbReference type="AlphaFoldDB" id="B6G9S9"/>
<protein>
    <recommendedName>
        <fullName evidence="3">DNA-binding protein</fullName>
    </recommendedName>
</protein>
<dbReference type="EMBL" id="ABXJ01000049">
    <property type="protein sequence ID" value="EEA90976.1"/>
    <property type="molecule type" value="Genomic_DNA"/>
</dbReference>
<name>B6G9S9_9ACTN</name>
<dbReference type="GeneID" id="98003081"/>
<accession>B6G9S9</accession>
<evidence type="ECO:0008006" key="3">
    <source>
        <dbReference type="Google" id="ProtNLM"/>
    </source>
</evidence>
<reference evidence="1 2" key="2">
    <citation type="submission" date="2008-10" db="EMBL/GenBank/DDBJ databases">
        <authorList>
            <person name="Fulton L."/>
            <person name="Clifton S."/>
            <person name="Fulton B."/>
            <person name="Xu J."/>
            <person name="Minx P."/>
            <person name="Pepin K.H."/>
            <person name="Johnson M."/>
            <person name="Thiruvilangam P."/>
            <person name="Bhonagiri V."/>
            <person name="Nash W.E."/>
            <person name="Mardis E.R."/>
            <person name="Wilson R.K."/>
        </authorList>
    </citation>
    <scope>NUCLEOTIDE SEQUENCE [LARGE SCALE GENOMIC DNA]</scope>
    <source>
        <strain evidence="1 2">DSM 13279</strain>
    </source>
</reference>
<dbReference type="OrthoDB" id="72206at2"/>